<dbReference type="RefSeq" id="WP_039632487.1">
    <property type="nucleotide sequence ID" value="NZ_AYSO01000015.1"/>
</dbReference>
<accession>A0A0C1R9C3</accession>
<keyword evidence="3" id="KW-1185">Reference proteome</keyword>
<sequence length="117" mass="13521">MERVKDVIITCNEYIDKLKKDGILKLINSIQGGNEEEALTLIPLIADGLQWIIEVVEKTKDIQIEKINTDKLLENLGEINTALENEDYILMSDIFEFEILEELNSIQRLLVKNIDYI</sequence>
<dbReference type="OrthoDB" id="1683192at2"/>
<dbReference type="InterPro" id="IPR058355">
    <property type="entry name" value="DUF8042"/>
</dbReference>
<name>A0A0C1R9C3_9CLOT</name>
<comment type="caution">
    <text evidence="2">The sequence shown here is derived from an EMBL/GenBank/DDBJ whole genome shotgun (WGS) entry which is preliminary data.</text>
</comment>
<dbReference type="EMBL" id="AYSO01000015">
    <property type="protein sequence ID" value="KIE47036.1"/>
    <property type="molecule type" value="Genomic_DNA"/>
</dbReference>
<evidence type="ECO:0000313" key="3">
    <source>
        <dbReference type="Proteomes" id="UP000031366"/>
    </source>
</evidence>
<evidence type="ECO:0000313" key="2">
    <source>
        <dbReference type="EMBL" id="KIE47036.1"/>
    </source>
</evidence>
<gene>
    <name evidence="2" type="ORF">U732_1470</name>
</gene>
<organism evidence="2 3">
    <name type="scientific">Clostridium argentinense CDC 2741</name>
    <dbReference type="NCBI Taxonomy" id="1418104"/>
    <lineage>
        <taxon>Bacteria</taxon>
        <taxon>Bacillati</taxon>
        <taxon>Bacillota</taxon>
        <taxon>Clostridia</taxon>
        <taxon>Eubacteriales</taxon>
        <taxon>Clostridiaceae</taxon>
        <taxon>Clostridium</taxon>
    </lineage>
</organism>
<protein>
    <recommendedName>
        <fullName evidence="1">DUF8042 domain-containing protein</fullName>
    </recommendedName>
</protein>
<dbReference type="Pfam" id="PF26154">
    <property type="entry name" value="DUF8042"/>
    <property type="match status" value="1"/>
</dbReference>
<dbReference type="AlphaFoldDB" id="A0A0C1R9C3"/>
<dbReference type="STRING" id="29341.RSJ17_12875"/>
<evidence type="ECO:0000259" key="1">
    <source>
        <dbReference type="Pfam" id="PF26154"/>
    </source>
</evidence>
<proteinExistence type="predicted"/>
<feature type="domain" description="DUF8042" evidence="1">
    <location>
        <begin position="1"/>
        <end position="109"/>
    </location>
</feature>
<dbReference type="Proteomes" id="UP000031366">
    <property type="component" value="Unassembled WGS sequence"/>
</dbReference>
<reference evidence="2 3" key="1">
    <citation type="journal article" date="2015" name="Infect. Genet. Evol.">
        <title>Genomic sequences of six botulinum neurotoxin-producing strains representing three clostridial species illustrate the mobility and diversity of botulinum neurotoxin genes.</title>
        <authorList>
            <person name="Smith T.J."/>
            <person name="Hill K.K."/>
            <person name="Xie G."/>
            <person name="Foley B.T."/>
            <person name="Williamson C.H."/>
            <person name="Foster J.T."/>
            <person name="Johnson S.L."/>
            <person name="Chertkov O."/>
            <person name="Teshima H."/>
            <person name="Gibbons H.S."/>
            <person name="Johnsky L.A."/>
            <person name="Karavis M.A."/>
            <person name="Smith L.A."/>
        </authorList>
    </citation>
    <scope>NUCLEOTIDE SEQUENCE [LARGE SCALE GENOMIC DNA]</scope>
    <source>
        <strain evidence="2 3">CDC 2741</strain>
    </source>
</reference>